<evidence type="ECO:0000256" key="1">
    <source>
        <dbReference type="SAM" id="MobiDB-lite"/>
    </source>
</evidence>
<evidence type="ECO:0000313" key="3">
    <source>
        <dbReference type="Proteomes" id="UP000535511"/>
    </source>
</evidence>
<accession>A0A7Y9E4V6</accession>
<name>A0A7Y9E4V6_9ACTN</name>
<proteinExistence type="predicted"/>
<organism evidence="2 3">
    <name type="scientific">Nocardioides panaciterrulae</name>
    <dbReference type="NCBI Taxonomy" id="661492"/>
    <lineage>
        <taxon>Bacteria</taxon>
        <taxon>Bacillati</taxon>
        <taxon>Actinomycetota</taxon>
        <taxon>Actinomycetes</taxon>
        <taxon>Propionibacteriales</taxon>
        <taxon>Nocardioidaceae</taxon>
        <taxon>Nocardioides</taxon>
    </lineage>
</organism>
<dbReference type="EMBL" id="JACCBG010000001">
    <property type="protein sequence ID" value="NYD41160.1"/>
    <property type="molecule type" value="Genomic_DNA"/>
</dbReference>
<dbReference type="Proteomes" id="UP000535511">
    <property type="component" value="Unassembled WGS sequence"/>
</dbReference>
<evidence type="ECO:0000313" key="2">
    <source>
        <dbReference type="EMBL" id="NYD41160.1"/>
    </source>
</evidence>
<dbReference type="RefSeq" id="WP_218851333.1">
    <property type="nucleotide sequence ID" value="NZ_JACCBG010000001.1"/>
</dbReference>
<feature type="compositionally biased region" description="Low complexity" evidence="1">
    <location>
        <begin position="8"/>
        <end position="45"/>
    </location>
</feature>
<feature type="region of interest" description="Disordered" evidence="1">
    <location>
        <begin position="1"/>
        <end position="45"/>
    </location>
</feature>
<sequence>MAEKTAKSAKSAKTAKSAGAPAASTGAGTKKSPTPAPSTTVASAAELSEEVLKSVEKGQRAAIEAVRRFVDTVDEVIPSIGDRPSRRQTVIDAALDMADKLVTTQYSFLRDVVRDAGRTLGKPDETKAQ</sequence>
<keyword evidence="3" id="KW-1185">Reference proteome</keyword>
<reference evidence="2 3" key="1">
    <citation type="submission" date="2020-07" db="EMBL/GenBank/DDBJ databases">
        <title>Sequencing the genomes of 1000 actinobacteria strains.</title>
        <authorList>
            <person name="Klenk H.-P."/>
        </authorList>
    </citation>
    <scope>NUCLEOTIDE SEQUENCE [LARGE SCALE GENOMIC DNA]</scope>
    <source>
        <strain evidence="2 3">DSM 21350</strain>
    </source>
</reference>
<dbReference type="AlphaFoldDB" id="A0A7Y9E4V6"/>
<comment type="caution">
    <text evidence="2">The sequence shown here is derived from an EMBL/GenBank/DDBJ whole genome shotgun (WGS) entry which is preliminary data.</text>
</comment>
<protein>
    <submittedName>
        <fullName evidence="2">Uncharacterized protein</fullName>
    </submittedName>
</protein>
<gene>
    <name evidence="2" type="ORF">BJZ21_001243</name>
</gene>